<dbReference type="Gene3D" id="3.40.50.300">
    <property type="entry name" value="P-loop containing nucleotide triphosphate hydrolases"/>
    <property type="match status" value="1"/>
</dbReference>
<keyword evidence="7" id="KW-1185">Reference proteome</keyword>
<feature type="repeat" description="WD" evidence="4">
    <location>
        <begin position="1527"/>
        <end position="1561"/>
    </location>
</feature>
<dbReference type="Gene3D" id="2.130.10.10">
    <property type="entry name" value="YVTN repeat-like/Quinoprotein amine dehydrogenase"/>
    <property type="match status" value="5"/>
</dbReference>
<feature type="repeat" description="WD" evidence="4">
    <location>
        <begin position="196"/>
        <end position="237"/>
    </location>
</feature>
<dbReference type="InterPro" id="IPR056884">
    <property type="entry name" value="NPHP3-like_N"/>
</dbReference>
<gene>
    <name evidence="6" type="ORF">CTheo_2961</name>
</gene>
<protein>
    <recommendedName>
        <fullName evidence="5">NACHT domain-containing protein</fullName>
    </recommendedName>
</protein>
<dbReference type="InterPro" id="IPR007111">
    <property type="entry name" value="NACHT_NTPase"/>
</dbReference>
<dbReference type="SUPFAM" id="SSF52540">
    <property type="entry name" value="P-loop containing nucleoside triphosphate hydrolases"/>
    <property type="match status" value="1"/>
</dbReference>
<evidence type="ECO:0000256" key="4">
    <source>
        <dbReference type="PROSITE-ProRule" id="PRU00221"/>
    </source>
</evidence>
<feature type="repeat" description="WD" evidence="4">
    <location>
        <begin position="1740"/>
        <end position="1781"/>
    </location>
</feature>
<dbReference type="FunFam" id="2.130.10.10:FF:000012">
    <property type="entry name" value="Putative pleiotropic regulator 1"/>
    <property type="match status" value="1"/>
</dbReference>
<dbReference type="Pfam" id="PF00400">
    <property type="entry name" value="WD40"/>
    <property type="match status" value="20"/>
</dbReference>
<feature type="repeat" description="WD" evidence="4">
    <location>
        <begin position="1484"/>
        <end position="1525"/>
    </location>
</feature>
<dbReference type="Pfam" id="PF24883">
    <property type="entry name" value="NPHP3_N"/>
    <property type="match status" value="1"/>
</dbReference>
<dbReference type="PANTHER" id="PTHR22847:SF637">
    <property type="entry name" value="WD REPEAT DOMAIN 5B"/>
    <property type="match status" value="1"/>
</dbReference>
<evidence type="ECO:0000256" key="1">
    <source>
        <dbReference type="ARBA" id="ARBA00022574"/>
    </source>
</evidence>
<keyword evidence="1 4" id="KW-0853">WD repeat</keyword>
<evidence type="ECO:0000259" key="5">
    <source>
        <dbReference type="PROSITE" id="PS50837"/>
    </source>
</evidence>
<dbReference type="InterPro" id="IPR027417">
    <property type="entry name" value="P-loop_NTPase"/>
</dbReference>
<dbReference type="CDD" id="cd00200">
    <property type="entry name" value="WD40"/>
    <property type="match status" value="4"/>
</dbReference>
<dbReference type="InterPro" id="IPR019775">
    <property type="entry name" value="WD40_repeat_CS"/>
</dbReference>
<feature type="repeat" description="WD" evidence="4">
    <location>
        <begin position="1655"/>
        <end position="1689"/>
    </location>
</feature>
<sequence length="2081" mass="228370">MTTQLDTPTALPSLEPLLKTSAKRTASIFCAETGDIEEEKSVRVRLAIKTRDEYSDVQTLPSALLAREGIVGPTRPGTGPKAIAGPPQKLITAGPADATTPSTTAPSTALTTFRQQNSVHTGAQSALTTALARRKAARQVQPDYHAPWKLVRVISGHLGWVRSVAVEPGNKWFVTGAGDRVIKVWDLASGELRLSLTGHISTVRGLAVSPRHPYLFSAGEDKMVKCWDLETNKVIRHYHGHLSGVYALDLHPTLDVLVTAGRDASARVWDMRTKAQIHVLAGHTGTVADVRCQESDPQVITGSMDSTIRQVSRNPLGLLIKLFHRRLWDLAAGKTMSVLTHHKKSVRALAVHPTEFSFASGSAGGNNIKKWKCPEGIFVHNFSGHDAIVNTLSVNAEGVLFSGGDNGTITFWDYKTGLPFQNMDDIPQPGSLEAEAGVFCSTFDQTGTRLITGSADKTIKYNDVDLINRCTRQFPEKKAKPTFTNVILRRMLRFCVRTHSQIVNGTARSDGVVGYHVCLTFQMFTDGPQFEPGSLHFFPLRLSRLLIKFGFEFEFKSPSIRSTTTLQYQTFHVVKLKSSFSPSDIPLRRRVGKLSLLRAALSHLHQINVYLRVSKEGFTTDPDQDGLLVSLGAKKGARGAQTGVLPSTPTSMRTELTIDQSRPTVIAGSGSPGWAGLRTALEHLRRAARQFPPIESAVGAFISCLDVLEATVKERHEYDNIASELKMLAESLTQHMSQTGLGRMSDCVANIASSIYQQAQIIQEKRNRNMGRRLMEANLEAEIIHHYRRIESLFRQLQTNVNLSTWSIANEVLANTRLEGLMPAKLASYDSTLSTDMHRRACTEGTRTTVLSQMDEWSRDPNAPELYWMNGMAGTGKTTIACSFSRRLDECKRLAASFFCTRASPECRRVSRIIPTIAYQFARYSIPFQGALCEVLGNEPDIGSKNVAKQMERLLQEPLEMAKGSIPENLVVVIDALDECEDRHGVKLMLDLLFKFVPSLPLKFLVASRPEPEIYNKMIAQSYSRVRLHLHEIEKSLVQADIQLYLNEELRSISPTQSQIEQLARRSGNLFIYAATLVRYIRLDKQSANPQKRLRTVLTMITEPTKKHAEIDALYAAVLESALAEDDLEWEEVDDVRLLLHTALCVQEPVQVEVLAALAGLGDMERAFSALQPLRSVLHFSEISGMVSTLHASFPDFMFSKKRSGPFFCDPAQHNQLLARRCFEVMASQLQFNICRLESSFFPNIKVVEMKSRIEEFISPTLSYSCRYWGDHLRLSPNSAELCNLFREFLKIRLLFWMEVLSLKGEMGLGTQMMIKVKIWQASASSDDLIRFTEDALSFVTSYAANPVSQSVPHIYLSMLPFCPRSNLIFKNYSEHMQGLIELSGNGMDHRESAALASWRIGLAIRSVAYSPDASLLAFGCDEGILGIRNAYDGTQIIGPFKGHTEMVLSVAFSPLGTCIASGSRDSTTRVWSVEDGTLVAGPFEGHTDGVNAVAFSYDGAHIVSGSADHSICVWDVNGGSLVAGPFLGHTGEVHSVAFSPDSACIASGSDDCTIRVWRMDGTLSAYPFEGHTGAVYTVSFSPDGTKIVSGSADHTVRIWNTQDGKWVNKLLEGHTGEVNSVAFSSDGTRIVSGSDDLTVRVWNSLNGKLIAGPFDDHTDLVIAVAFSPHCMRVASGSCDRTIRIWNIRDDIPATRQLQGPNSVVWSVACSPDGTRIASAAYDHIWVWSANDGAPVAGPFKGHTGLIWSIAFAPDGTRIASGSKDCTIRVWNAQDGTLATQCLKGHTAAVYSVAFSPDGTRLVSSSHDLTLRIWSSRKGELVAGPFEGHTGIPTSVAFSPNGERIVSGSYDRTLRVWDISNGTVISNSFHGHTDSVMSVAFSLNGLHIASGSIDCTVRLWNTDDGTLVTDPFIGHTGVVDSVAFSPDGAWVVSGSGDRTIRVWNTLNGALIAGPFHGHADRVTSVAFLADGAHIVSGSTDHAIRVWDIRSSSHASNINNVVPHKYIRPSAAHYGGWIIADDGWIVGEGGRLLFWVPRDVLRSLLTPHCDFIICPSGTITADIGRALLGDRWHECYILKRLG</sequence>
<evidence type="ECO:0000256" key="2">
    <source>
        <dbReference type="ARBA" id="ARBA00022737"/>
    </source>
</evidence>
<evidence type="ECO:0000313" key="6">
    <source>
        <dbReference type="EMBL" id="KAB5593572.1"/>
    </source>
</evidence>
<feature type="repeat" description="WD" evidence="4">
    <location>
        <begin position="1869"/>
        <end position="1910"/>
    </location>
</feature>
<feature type="repeat" description="WD" evidence="4">
    <location>
        <begin position="1783"/>
        <end position="1824"/>
    </location>
</feature>
<dbReference type="PRINTS" id="PR00320">
    <property type="entry name" value="GPROTEINBRPT"/>
</dbReference>
<keyword evidence="2" id="KW-0677">Repeat</keyword>
<feature type="repeat" description="WD" evidence="4">
    <location>
        <begin position="1912"/>
        <end position="1953"/>
    </location>
</feature>
<dbReference type="EMBL" id="SSOP01000034">
    <property type="protein sequence ID" value="KAB5593572.1"/>
    <property type="molecule type" value="Genomic_DNA"/>
</dbReference>
<evidence type="ECO:0000313" key="7">
    <source>
        <dbReference type="Proteomes" id="UP000383932"/>
    </source>
</evidence>
<feature type="repeat" description="WD" evidence="4">
    <location>
        <begin position="1569"/>
        <end position="1610"/>
    </location>
</feature>
<dbReference type="PROSITE" id="PS00678">
    <property type="entry name" value="WD_REPEATS_1"/>
    <property type="match status" value="8"/>
</dbReference>
<dbReference type="PROSITE" id="PS50082">
    <property type="entry name" value="WD_REPEATS_2"/>
    <property type="match status" value="16"/>
</dbReference>
<dbReference type="Proteomes" id="UP000383932">
    <property type="component" value="Unassembled WGS sequence"/>
</dbReference>
<dbReference type="GO" id="GO:1990234">
    <property type="term" value="C:transferase complex"/>
    <property type="evidence" value="ECO:0007669"/>
    <property type="project" value="UniProtKB-ARBA"/>
</dbReference>
<feature type="repeat" description="WD" evidence="4">
    <location>
        <begin position="238"/>
        <end position="279"/>
    </location>
</feature>
<comment type="similarity">
    <text evidence="3">Belongs to the WD repeat PRL1/PRL2 family.</text>
</comment>
<dbReference type="SMART" id="SM00320">
    <property type="entry name" value="WD40"/>
    <property type="match status" value="21"/>
</dbReference>
<comment type="caution">
    <text evidence="6">The sequence shown here is derived from an EMBL/GenBank/DDBJ whole genome shotgun (WGS) entry which is preliminary data.</text>
</comment>
<organism evidence="6 7">
    <name type="scientific">Ceratobasidium theobromae</name>
    <dbReference type="NCBI Taxonomy" id="1582974"/>
    <lineage>
        <taxon>Eukaryota</taxon>
        <taxon>Fungi</taxon>
        <taxon>Dikarya</taxon>
        <taxon>Basidiomycota</taxon>
        <taxon>Agaricomycotina</taxon>
        <taxon>Agaricomycetes</taxon>
        <taxon>Cantharellales</taxon>
        <taxon>Ceratobasidiaceae</taxon>
        <taxon>Ceratobasidium</taxon>
    </lineage>
</organism>
<dbReference type="InterPro" id="IPR001680">
    <property type="entry name" value="WD40_rpt"/>
</dbReference>
<accession>A0A5N5QP72</accession>
<dbReference type="PANTHER" id="PTHR22847">
    <property type="entry name" value="WD40 REPEAT PROTEIN"/>
    <property type="match status" value="1"/>
</dbReference>
<name>A0A5N5QP72_9AGAM</name>
<proteinExistence type="inferred from homology"/>
<dbReference type="PROSITE" id="PS50294">
    <property type="entry name" value="WD_REPEATS_REGION"/>
    <property type="match status" value="16"/>
</dbReference>
<dbReference type="InterPro" id="IPR020472">
    <property type="entry name" value="WD40_PAC1"/>
</dbReference>
<feature type="domain" description="NACHT" evidence="5">
    <location>
        <begin position="865"/>
        <end position="1010"/>
    </location>
</feature>
<feature type="repeat" description="WD" evidence="4">
    <location>
        <begin position="1955"/>
        <end position="1996"/>
    </location>
</feature>
<dbReference type="InterPro" id="IPR015943">
    <property type="entry name" value="WD40/YVTN_repeat-like_dom_sf"/>
</dbReference>
<feature type="repeat" description="WD" evidence="4">
    <location>
        <begin position="382"/>
        <end position="422"/>
    </location>
</feature>
<evidence type="ECO:0000256" key="3">
    <source>
        <dbReference type="ARBA" id="ARBA00025726"/>
    </source>
</evidence>
<reference evidence="6 7" key="1">
    <citation type="journal article" date="2019" name="Fungal Biol. Biotechnol.">
        <title>Draft genome sequence of fastidious pathogen Ceratobasidium theobromae, which causes vascular-streak dieback in Theobroma cacao.</title>
        <authorList>
            <person name="Ali S.S."/>
            <person name="Asman A."/>
            <person name="Shao J."/>
            <person name="Firmansyah A.P."/>
            <person name="Susilo A.W."/>
            <person name="Rosmana A."/>
            <person name="McMahon P."/>
            <person name="Junaid M."/>
            <person name="Guest D."/>
            <person name="Kheng T.Y."/>
            <person name="Meinhardt L.W."/>
            <person name="Bailey B.A."/>
        </authorList>
    </citation>
    <scope>NUCLEOTIDE SEQUENCE [LARGE SCALE GENOMIC DNA]</scope>
    <source>
        <strain evidence="6 7">CT2</strain>
    </source>
</reference>
<dbReference type="PROSITE" id="PS50837">
    <property type="entry name" value="NACHT"/>
    <property type="match status" value="1"/>
</dbReference>
<feature type="repeat" description="WD" evidence="4">
    <location>
        <begin position="1441"/>
        <end position="1482"/>
    </location>
</feature>
<dbReference type="SUPFAM" id="SSF50978">
    <property type="entry name" value="WD40 repeat-like"/>
    <property type="match status" value="4"/>
</dbReference>
<feature type="repeat" description="WD" evidence="4">
    <location>
        <begin position="1612"/>
        <end position="1653"/>
    </location>
</feature>
<dbReference type="InterPro" id="IPR036322">
    <property type="entry name" value="WD40_repeat_dom_sf"/>
</dbReference>
<feature type="repeat" description="WD" evidence="4">
    <location>
        <begin position="1826"/>
        <end position="1867"/>
    </location>
</feature>
<dbReference type="OrthoDB" id="10256122at2759"/>
<feature type="repeat" description="WD" evidence="4">
    <location>
        <begin position="154"/>
        <end position="195"/>
    </location>
</feature>